<organism evidence="1 2">
    <name type="scientific">Ramalina farinacea</name>
    <dbReference type="NCBI Taxonomy" id="258253"/>
    <lineage>
        <taxon>Eukaryota</taxon>
        <taxon>Fungi</taxon>
        <taxon>Dikarya</taxon>
        <taxon>Ascomycota</taxon>
        <taxon>Pezizomycotina</taxon>
        <taxon>Lecanoromycetes</taxon>
        <taxon>OSLEUM clade</taxon>
        <taxon>Lecanoromycetidae</taxon>
        <taxon>Lecanorales</taxon>
        <taxon>Lecanorineae</taxon>
        <taxon>Ramalinaceae</taxon>
        <taxon>Ramalina</taxon>
    </lineage>
</organism>
<evidence type="ECO:0000313" key="2">
    <source>
        <dbReference type="Proteomes" id="UP001161017"/>
    </source>
</evidence>
<protein>
    <submittedName>
        <fullName evidence="1">Uncharacterized protein</fullName>
    </submittedName>
</protein>
<keyword evidence="2" id="KW-1185">Reference proteome</keyword>
<proteinExistence type="predicted"/>
<dbReference type="PANTHER" id="PTHR43712:SF15">
    <property type="entry name" value="MONODICTYPHENONE CLUSTER TRANSCRIPTIONAL COACTIVATOR MDPA"/>
    <property type="match status" value="1"/>
</dbReference>
<accession>A0AA43QSF3</accession>
<sequence>MQEMVERWSKAVELNEITSMVELNISEIAIVRRDYNPYVVVVMTGLIQFKGYTAQLNTALTDLTAHCKSNANTSNGDGEFTPSPLLHSDSSVEAQEARRHVLSNIAQLQILLTEPAELLQELALKSQILACISWLGEFQVLACIPLQGAVPTKDVAEIIGVPESQLRRIVHLTASAAGFLQEPRPGHIAHSALTAPFVARPSYLDAATFLSDLAAPAALHMTRATQRFGESERESESALNVALNTDSTFAEMSTLNPSLRITVQMNSESPPSSLSTSNLANLTSSSMTNGNTAIFAGQAPHSFSNTNDSAHADSNFTNSHYGPPFSLNSSASHSNSINGNGVNGNSSSGNSMNGTHGTTSYDSFSLTKNITIEKRHPASPQPIEDAAVYILHLPSASPTITSSSSSTSSTASAEIIAEIRTHLPILRANNRSRILLITPRILSESGREAYSADAAAASLRDMTMLQLCNDHSLSGVELRELVHRVTSGGGGGGDVDNGADHPLVVVGELRNGRGGVVGVEVGWRAGNGYDGC</sequence>
<dbReference type="InterPro" id="IPR036390">
    <property type="entry name" value="WH_DNA-bd_sf"/>
</dbReference>
<evidence type="ECO:0000313" key="1">
    <source>
        <dbReference type="EMBL" id="MDI1490869.1"/>
    </source>
</evidence>
<name>A0AA43QSF3_9LECA</name>
<dbReference type="AlphaFoldDB" id="A0AA43QSF3"/>
<gene>
    <name evidence="1" type="ORF">OHK93_002074</name>
</gene>
<reference evidence="1" key="1">
    <citation type="journal article" date="2023" name="Genome Biol. Evol.">
        <title>First Whole Genome Sequence and Flow Cytometry Genome Size Data for the Lichen-Forming Fungus Ramalina farinacea (Ascomycota).</title>
        <authorList>
            <person name="Llewellyn T."/>
            <person name="Mian S."/>
            <person name="Hill R."/>
            <person name="Leitch I.J."/>
            <person name="Gaya E."/>
        </authorList>
    </citation>
    <scope>NUCLEOTIDE SEQUENCE</scope>
    <source>
        <strain evidence="1">LIQ254RAFAR</strain>
    </source>
</reference>
<dbReference type="SUPFAM" id="SSF46785">
    <property type="entry name" value="Winged helix' DNA-binding domain"/>
    <property type="match status" value="1"/>
</dbReference>
<dbReference type="PANTHER" id="PTHR43712">
    <property type="entry name" value="PUTATIVE (AFU_ORTHOLOGUE AFUA_4G14580)-RELATED"/>
    <property type="match status" value="1"/>
</dbReference>
<comment type="caution">
    <text evidence="1">The sequence shown here is derived from an EMBL/GenBank/DDBJ whole genome shotgun (WGS) entry which is preliminary data.</text>
</comment>
<dbReference type="EMBL" id="JAPUFD010000013">
    <property type="protein sequence ID" value="MDI1490869.1"/>
    <property type="molecule type" value="Genomic_DNA"/>
</dbReference>
<dbReference type="Proteomes" id="UP001161017">
    <property type="component" value="Unassembled WGS sequence"/>
</dbReference>